<dbReference type="EMBL" id="MGFM01000043">
    <property type="protein sequence ID" value="OGM05194.1"/>
    <property type="molecule type" value="Genomic_DNA"/>
</dbReference>
<evidence type="ECO:0000256" key="1">
    <source>
        <dbReference type="ARBA" id="ARBA00022481"/>
    </source>
</evidence>
<evidence type="ECO:0000313" key="3">
    <source>
        <dbReference type="EMBL" id="OGM05194.1"/>
    </source>
</evidence>
<comment type="caution">
    <text evidence="3">The sequence shown here is derived from an EMBL/GenBank/DDBJ whole genome shotgun (WGS) entry which is preliminary data.</text>
</comment>
<evidence type="ECO:0000256" key="2">
    <source>
        <dbReference type="SAM" id="Phobius"/>
    </source>
</evidence>
<dbReference type="AlphaFoldDB" id="A0A1F7WQV9"/>
<dbReference type="Proteomes" id="UP000178812">
    <property type="component" value="Unassembled WGS sequence"/>
</dbReference>
<dbReference type="InterPro" id="IPR000983">
    <property type="entry name" value="Bac_GSPG_pilin"/>
</dbReference>
<evidence type="ECO:0000313" key="4">
    <source>
        <dbReference type="Proteomes" id="UP000178812"/>
    </source>
</evidence>
<dbReference type="Gene3D" id="3.30.700.10">
    <property type="entry name" value="Glycoprotein, Type 4 Pilin"/>
    <property type="match status" value="1"/>
</dbReference>
<evidence type="ECO:0008006" key="5">
    <source>
        <dbReference type="Google" id="ProtNLM"/>
    </source>
</evidence>
<dbReference type="InterPro" id="IPR045584">
    <property type="entry name" value="Pilin-like"/>
</dbReference>
<accession>A0A1F7WQV9</accession>
<feature type="transmembrane region" description="Helical" evidence="2">
    <location>
        <begin position="12"/>
        <end position="32"/>
    </location>
</feature>
<keyword evidence="1" id="KW-0488">Methylation</keyword>
<keyword evidence="2" id="KW-0812">Transmembrane</keyword>
<dbReference type="PRINTS" id="PR00813">
    <property type="entry name" value="BCTERIALGSPG"/>
</dbReference>
<proteinExistence type="predicted"/>
<protein>
    <recommendedName>
        <fullName evidence="5">Type II secretion system protein GspG C-terminal domain-containing protein</fullName>
    </recommendedName>
</protein>
<name>A0A1F7WQV9_9BACT</name>
<dbReference type="NCBIfam" id="TIGR02532">
    <property type="entry name" value="IV_pilin_GFxxxE"/>
    <property type="match status" value="1"/>
</dbReference>
<organism evidence="3 4">
    <name type="scientific">Candidatus Woesebacteria bacterium GWB1_43_5</name>
    <dbReference type="NCBI Taxonomy" id="1802474"/>
    <lineage>
        <taxon>Bacteria</taxon>
        <taxon>Candidatus Woeseibacteriota</taxon>
    </lineage>
</organism>
<gene>
    <name evidence="3" type="ORF">A2125_01680</name>
</gene>
<dbReference type="GO" id="GO:0015628">
    <property type="term" value="P:protein secretion by the type II secretion system"/>
    <property type="evidence" value="ECO:0007669"/>
    <property type="project" value="InterPro"/>
</dbReference>
<dbReference type="Pfam" id="PF07963">
    <property type="entry name" value="N_methyl"/>
    <property type="match status" value="1"/>
</dbReference>
<keyword evidence="2" id="KW-0472">Membrane</keyword>
<keyword evidence="2" id="KW-1133">Transmembrane helix</keyword>
<reference evidence="3 4" key="1">
    <citation type="journal article" date="2016" name="Nat. Commun.">
        <title>Thousands of microbial genomes shed light on interconnected biogeochemical processes in an aquifer system.</title>
        <authorList>
            <person name="Anantharaman K."/>
            <person name="Brown C.T."/>
            <person name="Hug L.A."/>
            <person name="Sharon I."/>
            <person name="Castelle C.J."/>
            <person name="Probst A.J."/>
            <person name="Thomas B.C."/>
            <person name="Singh A."/>
            <person name="Wilkins M.J."/>
            <person name="Karaoz U."/>
            <person name="Brodie E.L."/>
            <person name="Williams K.H."/>
            <person name="Hubbard S.S."/>
            <person name="Banfield J.F."/>
        </authorList>
    </citation>
    <scope>NUCLEOTIDE SEQUENCE [LARGE SCALE GENOMIC DNA]</scope>
</reference>
<dbReference type="InterPro" id="IPR012902">
    <property type="entry name" value="N_methyl_site"/>
</dbReference>
<sequence>MKKIDGMTLVEILVVMGIISFLAILGVVYFRSQIFKGNDARRKSDLARIQVAVEEYEKDNDCYPPEALVACEPGGGLTPYTARIPCDPGGGSYFYEPEGALCPSWYRIYAKLENESDEDIDADIGPGRVYNYYAGSPNAPDP</sequence>
<dbReference type="SUPFAM" id="SSF54523">
    <property type="entry name" value="Pili subunits"/>
    <property type="match status" value="1"/>
</dbReference>
<dbReference type="GO" id="GO:0015627">
    <property type="term" value="C:type II protein secretion system complex"/>
    <property type="evidence" value="ECO:0007669"/>
    <property type="project" value="InterPro"/>
</dbReference>